<evidence type="ECO:0008006" key="4">
    <source>
        <dbReference type="Google" id="ProtNLM"/>
    </source>
</evidence>
<reference evidence="2 3" key="1">
    <citation type="journal article" date="2024" name="Pathogens">
        <title>Characterization of a Novel Species of Legionella Isolated from a Healthcare Facility: Legionella resiliens sp. nov.</title>
        <authorList>
            <person name="Cristino S."/>
            <person name="Pascale M.R."/>
            <person name="Marino F."/>
            <person name="Derelitto C."/>
            <person name="Salaris S."/>
            <person name="Orsini M."/>
            <person name="Squarzoni S."/>
            <person name="Grottola A."/>
            <person name="Girolamini L."/>
        </authorList>
    </citation>
    <scope>NUCLEOTIDE SEQUENCE [LARGE SCALE GENOMIC DNA]</scope>
    <source>
        <strain evidence="2 3">8cVS16</strain>
    </source>
</reference>
<proteinExistence type="predicted"/>
<dbReference type="RefSeq" id="WP_182352251.1">
    <property type="nucleotide sequence ID" value="NZ_JAJSPM010000005.1"/>
</dbReference>
<dbReference type="Proteomes" id="UP001320170">
    <property type="component" value="Unassembled WGS sequence"/>
</dbReference>
<feature type="compositionally biased region" description="Basic and acidic residues" evidence="1">
    <location>
        <begin position="9"/>
        <end position="47"/>
    </location>
</feature>
<dbReference type="EMBL" id="JAJTND010000004">
    <property type="protein sequence ID" value="MCE3532431.1"/>
    <property type="molecule type" value="Genomic_DNA"/>
</dbReference>
<name>A0ABS8X3K7_9GAMM</name>
<organism evidence="2 3">
    <name type="scientific">Legionella resiliens</name>
    <dbReference type="NCBI Taxonomy" id="2905958"/>
    <lineage>
        <taxon>Bacteria</taxon>
        <taxon>Pseudomonadati</taxon>
        <taxon>Pseudomonadota</taxon>
        <taxon>Gammaproteobacteria</taxon>
        <taxon>Legionellales</taxon>
        <taxon>Legionellaceae</taxon>
        <taxon>Legionella</taxon>
    </lineage>
</organism>
<comment type="caution">
    <text evidence="2">The sequence shown here is derived from an EMBL/GenBank/DDBJ whole genome shotgun (WGS) entry which is preliminary data.</text>
</comment>
<feature type="region of interest" description="Disordered" evidence="1">
    <location>
        <begin position="1"/>
        <end position="47"/>
    </location>
</feature>
<gene>
    <name evidence="2" type="ORF">LXO92_08585</name>
</gene>
<protein>
    <recommendedName>
        <fullName evidence="4">Small, acid-soluble spore protein P</fullName>
    </recommendedName>
</protein>
<keyword evidence="3" id="KW-1185">Reference proteome</keyword>
<accession>A0ABS8X3K7</accession>
<evidence type="ECO:0000313" key="3">
    <source>
        <dbReference type="Proteomes" id="UP001320170"/>
    </source>
</evidence>
<evidence type="ECO:0000256" key="1">
    <source>
        <dbReference type="SAM" id="MobiDB-lite"/>
    </source>
</evidence>
<evidence type="ECO:0000313" key="2">
    <source>
        <dbReference type="EMBL" id="MCE3532431.1"/>
    </source>
</evidence>
<sequence length="47" mass="5658">MSKHNHNKFKNESQDARRHDQQHSTHPDKIKQPQEKSKLESHSNKKK</sequence>